<gene>
    <name evidence="1" type="ORF">LCGC14_0585110</name>
</gene>
<accession>A0A0F9RK61</accession>
<name>A0A0F9RK61_9ZZZZ</name>
<sequence length="76" mass="8140">MAGKSLGVVEVKGFPGFGRSEQARVTQFFSGSLRTDLKDAKRFAAIQRLRGRRVSVKKVVTGAGKSPLGYAVAVEL</sequence>
<evidence type="ECO:0000313" key="1">
    <source>
        <dbReference type="EMBL" id="KKN55139.1"/>
    </source>
</evidence>
<organism evidence="1">
    <name type="scientific">marine sediment metagenome</name>
    <dbReference type="NCBI Taxonomy" id="412755"/>
    <lineage>
        <taxon>unclassified sequences</taxon>
        <taxon>metagenomes</taxon>
        <taxon>ecological metagenomes</taxon>
    </lineage>
</organism>
<comment type="caution">
    <text evidence="1">The sequence shown here is derived from an EMBL/GenBank/DDBJ whole genome shotgun (WGS) entry which is preliminary data.</text>
</comment>
<dbReference type="EMBL" id="LAZR01000898">
    <property type="protein sequence ID" value="KKN55139.1"/>
    <property type="molecule type" value="Genomic_DNA"/>
</dbReference>
<reference evidence="1" key="1">
    <citation type="journal article" date="2015" name="Nature">
        <title>Complex archaea that bridge the gap between prokaryotes and eukaryotes.</title>
        <authorList>
            <person name="Spang A."/>
            <person name="Saw J.H."/>
            <person name="Jorgensen S.L."/>
            <person name="Zaremba-Niedzwiedzka K."/>
            <person name="Martijn J."/>
            <person name="Lind A.E."/>
            <person name="van Eijk R."/>
            <person name="Schleper C."/>
            <person name="Guy L."/>
            <person name="Ettema T.J."/>
        </authorList>
    </citation>
    <scope>NUCLEOTIDE SEQUENCE</scope>
</reference>
<protein>
    <submittedName>
        <fullName evidence="1">Uncharacterized protein</fullName>
    </submittedName>
</protein>
<proteinExistence type="predicted"/>
<dbReference type="AlphaFoldDB" id="A0A0F9RK61"/>